<feature type="domain" description="SEA" evidence="13">
    <location>
        <begin position="1493"/>
        <end position="1616"/>
    </location>
</feature>
<feature type="compositionally biased region" description="Polar residues" evidence="10">
    <location>
        <begin position="738"/>
        <end position="798"/>
    </location>
</feature>
<feature type="compositionally biased region" description="Polar residues" evidence="10">
    <location>
        <begin position="1276"/>
        <end position="1308"/>
    </location>
</feature>
<dbReference type="EnsemblMetazoa" id="XM_038219698.1">
    <property type="protein sequence ID" value="XP_038075626.1"/>
    <property type="gene ID" value="LOC119743295"/>
</dbReference>
<feature type="region of interest" description="Disordered" evidence="10">
    <location>
        <begin position="1774"/>
        <end position="1893"/>
    </location>
</feature>
<dbReference type="InterPro" id="IPR001881">
    <property type="entry name" value="EGF-like_Ca-bd_dom"/>
</dbReference>
<keyword evidence="11" id="KW-0812">Transmembrane</keyword>
<feature type="compositionally biased region" description="Low complexity" evidence="10">
    <location>
        <begin position="1104"/>
        <end position="1117"/>
    </location>
</feature>
<evidence type="ECO:0000256" key="10">
    <source>
        <dbReference type="SAM" id="MobiDB-lite"/>
    </source>
</evidence>
<evidence type="ECO:0000313" key="15">
    <source>
        <dbReference type="EnsemblMetazoa" id="XP_038075626.1"/>
    </source>
</evidence>
<feature type="compositionally biased region" description="Polar residues" evidence="10">
    <location>
        <begin position="1665"/>
        <end position="1677"/>
    </location>
</feature>
<dbReference type="PANTHER" id="PTHR24037">
    <property type="entry name" value="HEART DEVELOPMENT PROTEIN WITH EGF-LIKE DOMAINS 1"/>
    <property type="match status" value="1"/>
</dbReference>
<feature type="domain" description="EGF-like" evidence="14">
    <location>
        <begin position="1613"/>
        <end position="1652"/>
    </location>
</feature>
<feature type="chain" id="PRO_5037654863" evidence="12">
    <location>
        <begin position="35"/>
        <end position="1893"/>
    </location>
</feature>
<evidence type="ECO:0000256" key="3">
    <source>
        <dbReference type="ARBA" id="ARBA00022536"/>
    </source>
</evidence>
<comment type="subcellular location">
    <subcellularLocation>
        <location evidence="1">Cell membrane</location>
    </subcellularLocation>
</comment>
<dbReference type="RefSeq" id="XP_038075626.1">
    <property type="nucleotide sequence ID" value="XM_038219698.1"/>
</dbReference>
<keyword evidence="7" id="KW-1015">Disulfide bond</keyword>
<feature type="domain" description="EGF-like" evidence="14">
    <location>
        <begin position="1006"/>
        <end position="1051"/>
    </location>
</feature>
<protein>
    <submittedName>
        <fullName evidence="15">Uncharacterized protein</fullName>
    </submittedName>
</protein>
<evidence type="ECO:0000256" key="6">
    <source>
        <dbReference type="ARBA" id="ARBA00023136"/>
    </source>
</evidence>
<evidence type="ECO:0000256" key="12">
    <source>
        <dbReference type="SAM" id="SignalP"/>
    </source>
</evidence>
<sequence>MALDAEHGTDSDMLRVHLLLVPLVVMLSVSPFASQTDSSTRNILLEAGNLTSTPSLPTVNGSTTIYSTLQTLNRTEVSNSSESTNSDFGNLTTILPTLTAESGDGTQSTQWTSASVDGETHSNSSNLAANTTEGNNLTVLSSLTENNSTSTSPAPLSTLISALSRNELNTTTNTKSTVITPEAPSDIQNEANNNSLSTSLSTLTSGQTTFETNPTVSVLDSPDGPNTTVSQPLPTENDPASSLSYTTSPSINSQSIVQTKPTVSATSGQSSVETNSTILGPNFPGWLNETASPHAASENISTSLSTSFSTYTASQATVDTNLTVLEDKVSTSPSISTNNDSNQQLTTNKLVSNSNSSMSNMSLTSPVQGYNSTTHEWISANTSDSTSPIPEYNASTPEWISTNNSDLTSSLLEYNASTPDWISTNNSDLTSSVPEYNASTPEWISANTSDSTPPIHEYNASTPKWISANTSDLTSSVPEYNASTPEWISTNTSDLTSSVPEYNVSTPEWISANTSDLTSSVLEYNASTPDWISTNTSDLTSSVPEYNVSTPEWISANTSDLTSSVPEYNASTPEWISANTSDSTSPIHEYNASTPEWISANTSDSTSPIHEYNASTPEWISANTSDSTSSIPEYNASTPDWVSTNNSDLTSSVPEYNASNPVWISTNNSDLTSSVPEYNASTPEWISANNSDLTSLVPEYNASTPEWISANTSDLTSSVPEYNASTPTDRTTPIPEYNVSTPNWMSTNNSSFTSPINESTSELLSTDANNSQQNATLNTSTSSPDAETSGSPPNSIVPSQVTVYNSSSTVSTQSSVSTQHGMLTNTVDNNTQESTTELATTVTNTTVDVSSSLQYLSSTVQGDNASTSVSTAAARTINVTAPPSQLERSFEGELRIVSFRGADAVYDPSLEDPNSSLYKQLKDSFEKFVDRIYQMSQLTRSDYIGSTVRRFRNGSVVADFGSVFRPASTVIANDLETLMTTVLDATAGTSPGTDIKVDPTVITFQPTNECELGIDDCSMYAVCEDLGADGYTCHCQQGTIDVADKPGRLCLYPNTTDAQPTGSTVVTSWSTLNGPTDPRSTTVDTLDITSGTTNVHSTTSETYDNTSSTTDVNSNSTEKYDNTSMTMNAPSSTTDKYDNTSSATNAPSTTADRFDNTSSTTNAPSTTADRFDNTSSTTNAPSTTADRFDNTSIATNAPSTTADRFDNTSSTANAPSTTADRFDNTSSTTNAPSTTADRFDNTSSTTNAPSTTADRFDNTSNTTNAPSTTADRFDNTSRTTNAPSTTADRFDNTSSTTNAPFTTADNTSSEMSTVAGIITINVTAPISQFQERSFEGVLRIVSFRGADAVFNSSLEDPESSFYKQLKGSVENLIDSIYNRSSLTKEDYLGSIVRSFSNGSVVVNFGALLRPTSTVTADDLQSTTVMETTNGTVPGTDITVDPTATTFKPTTNVTQPTRSTPAPLTSSNVTFDNEVSTVPTGPASNVTAHPSQLQERSFEGVLRIVSFRDADAAYNSSLEDPDSPFYQQLKESVEKLVDSIFRLSRTTKNDYLGSTVRRYSNGSVVVNFGALFRPASAVTAGHLESLAATVLKATGGTFPGTDITVEPAVITFTPTDECELGIDDCSMYAVCEDLGADGFSCQCQPGTIDAEAGTRPGRLCLYPTTAGTQDTVSSPPTAESSVTMATSQSSTSMTTKATTEEEEEGEDDPPSWAGWQIGIFVLGITIGILILAAVFHRLANLRNHFRHTEDRERRNEQARAERAAYRDRSWSFMYRRPEAEGTPDQDEYTDGGLGGDLLNADGQTVTPSAPPMENEGEHMNETGVQTDPVPGDNLPHRVGGDGTDGQTEETDAHGQAASTTKESEDSTSVTVEDDEDQEKAKDEAESTSDGCVVM</sequence>
<dbReference type="InterPro" id="IPR000742">
    <property type="entry name" value="EGF"/>
</dbReference>
<feature type="signal peptide" evidence="12">
    <location>
        <begin position="1"/>
        <end position="34"/>
    </location>
</feature>
<keyword evidence="8" id="KW-0325">Glycoprotein</keyword>
<feature type="compositionally biased region" description="Low complexity" evidence="10">
    <location>
        <begin position="1678"/>
        <end position="1696"/>
    </location>
</feature>
<feature type="compositionally biased region" description="Polar residues" evidence="10">
    <location>
        <begin position="1122"/>
        <end position="1134"/>
    </location>
</feature>
<dbReference type="SMART" id="SM00181">
    <property type="entry name" value="EGF"/>
    <property type="match status" value="2"/>
</dbReference>
<dbReference type="OrthoDB" id="9909831at2759"/>
<feature type="compositionally biased region" description="Polar residues" evidence="10">
    <location>
        <begin position="712"/>
        <end position="731"/>
    </location>
</feature>
<feature type="compositionally biased region" description="Low complexity" evidence="10">
    <location>
        <begin position="192"/>
        <end position="205"/>
    </location>
</feature>
<evidence type="ECO:0000313" key="16">
    <source>
        <dbReference type="Proteomes" id="UP000887568"/>
    </source>
</evidence>
<feature type="compositionally biased region" description="Low complexity" evidence="10">
    <location>
        <begin position="1207"/>
        <end position="1270"/>
    </location>
</feature>
<evidence type="ECO:0000259" key="14">
    <source>
        <dbReference type="PROSITE" id="PS50026"/>
    </source>
</evidence>
<feature type="region of interest" description="Disordered" evidence="10">
    <location>
        <begin position="99"/>
        <end position="133"/>
    </location>
</feature>
<feature type="compositionally biased region" description="Polar residues" evidence="10">
    <location>
        <begin position="1855"/>
        <end position="1869"/>
    </location>
</feature>
<dbReference type="SUPFAM" id="SSF82671">
    <property type="entry name" value="SEA domain"/>
    <property type="match status" value="3"/>
</dbReference>
<evidence type="ECO:0000256" key="4">
    <source>
        <dbReference type="ARBA" id="ARBA00022729"/>
    </source>
</evidence>
<feature type="compositionally biased region" description="Polar residues" evidence="10">
    <location>
        <begin position="1190"/>
        <end position="1202"/>
    </location>
</feature>
<dbReference type="CDD" id="cd00054">
    <property type="entry name" value="EGF_CA"/>
    <property type="match status" value="1"/>
</dbReference>
<feature type="domain" description="SEA" evidence="13">
    <location>
        <begin position="1330"/>
        <end position="1451"/>
    </location>
</feature>
<dbReference type="Proteomes" id="UP000887568">
    <property type="component" value="Unplaced"/>
</dbReference>
<dbReference type="SMART" id="SM00179">
    <property type="entry name" value="EGF_CA"/>
    <property type="match status" value="2"/>
</dbReference>
<proteinExistence type="predicted"/>
<feature type="region of interest" description="Disordered" evidence="10">
    <location>
        <begin position="1665"/>
        <end position="1710"/>
    </location>
</feature>
<dbReference type="Gene3D" id="3.30.70.960">
    <property type="entry name" value="SEA domain"/>
    <property type="match status" value="3"/>
</dbReference>
<evidence type="ECO:0000256" key="5">
    <source>
        <dbReference type="ARBA" id="ARBA00022737"/>
    </source>
</evidence>
<feature type="region of interest" description="Disordered" evidence="10">
    <location>
        <begin position="1447"/>
        <end position="1468"/>
    </location>
</feature>
<dbReference type="OMA" id="PIHEYNA"/>
<keyword evidence="3 9" id="KW-0245">EGF-like domain</keyword>
<feature type="region of interest" description="Disordered" evidence="10">
    <location>
        <begin position="712"/>
        <end position="799"/>
    </location>
</feature>
<feature type="compositionally biased region" description="Acidic residues" evidence="10">
    <location>
        <begin position="1699"/>
        <end position="1708"/>
    </location>
</feature>
<dbReference type="InterPro" id="IPR000082">
    <property type="entry name" value="SEA_dom"/>
</dbReference>
<keyword evidence="5" id="KW-0677">Repeat</keyword>
<feature type="domain" description="SEA" evidence="13">
    <location>
        <begin position="886"/>
        <end position="1009"/>
    </location>
</feature>
<organism evidence="15 16">
    <name type="scientific">Patiria miniata</name>
    <name type="common">Bat star</name>
    <name type="synonym">Asterina miniata</name>
    <dbReference type="NCBI Taxonomy" id="46514"/>
    <lineage>
        <taxon>Eukaryota</taxon>
        <taxon>Metazoa</taxon>
        <taxon>Echinodermata</taxon>
        <taxon>Eleutherozoa</taxon>
        <taxon>Asterozoa</taxon>
        <taxon>Asteroidea</taxon>
        <taxon>Valvatacea</taxon>
        <taxon>Valvatida</taxon>
        <taxon>Asterinidae</taxon>
        <taxon>Patiria</taxon>
    </lineage>
</organism>
<feature type="transmembrane region" description="Helical" evidence="11">
    <location>
        <begin position="1711"/>
        <end position="1734"/>
    </location>
</feature>
<dbReference type="GO" id="GO:0005509">
    <property type="term" value="F:calcium ion binding"/>
    <property type="evidence" value="ECO:0007669"/>
    <property type="project" value="InterPro"/>
</dbReference>
<comment type="caution">
    <text evidence="9">Lacks conserved residue(s) required for the propagation of feature annotation.</text>
</comment>
<feature type="compositionally biased region" description="Polar residues" evidence="10">
    <location>
        <begin position="1069"/>
        <end position="1103"/>
    </location>
</feature>
<name>A0A914BIF0_PATMI</name>
<dbReference type="PANTHER" id="PTHR24037:SF11">
    <property type="entry name" value="MUCIN-2-LIKE"/>
    <property type="match status" value="1"/>
</dbReference>
<keyword evidence="4 12" id="KW-0732">Signal</keyword>
<keyword evidence="2" id="KW-1003">Cell membrane</keyword>
<dbReference type="GO" id="GO:0005886">
    <property type="term" value="C:plasma membrane"/>
    <property type="evidence" value="ECO:0007669"/>
    <property type="project" value="UniProtKB-SubCell"/>
</dbReference>
<keyword evidence="11" id="KW-1133">Transmembrane helix</keyword>
<dbReference type="InterPro" id="IPR036364">
    <property type="entry name" value="SEA_dom_sf"/>
</dbReference>
<keyword evidence="16" id="KW-1185">Reference proteome</keyword>
<evidence type="ECO:0000256" key="9">
    <source>
        <dbReference type="PROSITE-ProRule" id="PRU00076"/>
    </source>
</evidence>
<dbReference type="GeneID" id="119743295"/>
<feature type="region of interest" description="Disordered" evidence="10">
    <location>
        <begin position="1069"/>
        <end position="1308"/>
    </location>
</feature>
<evidence type="ECO:0000259" key="13">
    <source>
        <dbReference type="PROSITE" id="PS50024"/>
    </source>
</evidence>
<evidence type="ECO:0000256" key="1">
    <source>
        <dbReference type="ARBA" id="ARBA00004236"/>
    </source>
</evidence>
<feature type="compositionally biased region" description="Low complexity" evidence="10">
    <location>
        <begin position="1139"/>
        <end position="1185"/>
    </location>
</feature>
<reference evidence="15" key="1">
    <citation type="submission" date="2022-11" db="UniProtKB">
        <authorList>
            <consortium name="EnsemblMetazoa"/>
        </authorList>
    </citation>
    <scope>IDENTIFICATION</scope>
</reference>
<feature type="region of interest" description="Disordered" evidence="10">
    <location>
        <begin position="184"/>
        <end position="276"/>
    </location>
</feature>
<accession>A0A914BIF0</accession>
<evidence type="ECO:0000256" key="11">
    <source>
        <dbReference type="SAM" id="Phobius"/>
    </source>
</evidence>
<evidence type="ECO:0000256" key="8">
    <source>
        <dbReference type="ARBA" id="ARBA00023180"/>
    </source>
</evidence>
<dbReference type="SMART" id="SM00200">
    <property type="entry name" value="SEA"/>
    <property type="match status" value="3"/>
</dbReference>
<dbReference type="PROSITE" id="PS50024">
    <property type="entry name" value="SEA"/>
    <property type="match status" value="3"/>
</dbReference>
<evidence type="ECO:0000256" key="2">
    <source>
        <dbReference type="ARBA" id="ARBA00022475"/>
    </source>
</evidence>
<dbReference type="PROSITE" id="PS50026">
    <property type="entry name" value="EGF_3"/>
    <property type="match status" value="2"/>
</dbReference>
<dbReference type="Pfam" id="PF01390">
    <property type="entry name" value="SEA"/>
    <property type="match status" value="3"/>
</dbReference>
<evidence type="ECO:0000256" key="7">
    <source>
        <dbReference type="ARBA" id="ARBA00023157"/>
    </source>
</evidence>
<keyword evidence="6 11" id="KW-0472">Membrane</keyword>
<feature type="compositionally biased region" description="Polar residues" evidence="10">
    <location>
        <begin position="206"/>
        <end position="276"/>
    </location>
</feature>